<evidence type="ECO:0000313" key="9">
    <source>
        <dbReference type="Proteomes" id="UP000007879"/>
    </source>
</evidence>
<sequence>MTMGELDIDSLLRQDNELNAPDIQYPVVSFLLLIVFVILMPILFLNLLTSLAVGDTEEIRKSADACRRTLRVEFTLPVEVFLRSIRRRLPTVMKLWIESLVTVQQEQKVTPNEGKEGITRAISKIQEYFATEPEENVDEVKYKSNPLSEEVKDLHSSVSEVKDLCSSVSQEMKDLHSSVSEEVKDLRSSVSKEVKDLRSSMDQLLAIVKSMNERRGGEVRGLEEQ</sequence>
<feature type="transmembrane region" description="Helical" evidence="7">
    <location>
        <begin position="27"/>
        <end position="53"/>
    </location>
</feature>
<keyword evidence="1" id="KW-0813">Transport</keyword>
<keyword evidence="9" id="KW-1185">Reference proteome</keyword>
<protein>
    <recommendedName>
        <fullName evidence="10">Ion transport domain-containing protein</fullName>
    </recommendedName>
</protein>
<keyword evidence="6" id="KW-0407">Ion channel</keyword>
<keyword evidence="7" id="KW-1133">Transmembrane helix</keyword>
<proteinExistence type="predicted"/>
<keyword evidence="3" id="KW-0040">ANK repeat</keyword>
<dbReference type="KEGG" id="aqu:109589989"/>
<dbReference type="RefSeq" id="XP_019861513.1">
    <property type="nucleotide sequence ID" value="XM_020005954.1"/>
</dbReference>
<dbReference type="GeneID" id="109589989"/>
<dbReference type="EnsemblMetazoa" id="XM_020005954.1">
    <property type="protein sequence ID" value="XP_019861513.1"/>
    <property type="gene ID" value="LOC109589989"/>
</dbReference>
<dbReference type="InterPro" id="IPR052076">
    <property type="entry name" value="TRP_cation_channel"/>
</dbReference>
<evidence type="ECO:0000256" key="7">
    <source>
        <dbReference type="SAM" id="Phobius"/>
    </source>
</evidence>
<keyword evidence="7" id="KW-0472">Membrane</keyword>
<keyword evidence="2" id="KW-0677">Repeat</keyword>
<keyword evidence="5" id="KW-0325">Glycoprotein</keyword>
<dbReference type="PANTHER" id="PTHR47143:SF1">
    <property type="entry name" value="ION_TRANS DOMAIN-CONTAINING PROTEIN"/>
    <property type="match status" value="1"/>
</dbReference>
<accession>A0AAN0JWQ9</accession>
<dbReference type="PANTHER" id="PTHR47143">
    <property type="entry name" value="TRANSIENT RECEPTOR POTENTIAL CATION CHANNEL PROTEIN PAINLESS"/>
    <property type="match status" value="1"/>
</dbReference>
<evidence type="ECO:0000256" key="1">
    <source>
        <dbReference type="ARBA" id="ARBA00022448"/>
    </source>
</evidence>
<evidence type="ECO:0000256" key="4">
    <source>
        <dbReference type="ARBA" id="ARBA00023065"/>
    </source>
</evidence>
<keyword evidence="7" id="KW-0812">Transmembrane</keyword>
<evidence type="ECO:0008006" key="10">
    <source>
        <dbReference type="Google" id="ProtNLM"/>
    </source>
</evidence>
<evidence type="ECO:0000256" key="2">
    <source>
        <dbReference type="ARBA" id="ARBA00022737"/>
    </source>
</evidence>
<dbReference type="GO" id="GO:1902495">
    <property type="term" value="C:transmembrane transporter complex"/>
    <property type="evidence" value="ECO:0007669"/>
    <property type="project" value="TreeGrafter"/>
</dbReference>
<name>A0AAN0JWQ9_AMPQE</name>
<dbReference type="Proteomes" id="UP000007879">
    <property type="component" value="Unassembled WGS sequence"/>
</dbReference>
<keyword evidence="4" id="KW-0406">Ion transport</keyword>
<evidence type="ECO:0000256" key="6">
    <source>
        <dbReference type="ARBA" id="ARBA00023303"/>
    </source>
</evidence>
<dbReference type="SUPFAM" id="SSF58113">
    <property type="entry name" value="Apolipoprotein A-I"/>
    <property type="match status" value="1"/>
</dbReference>
<reference evidence="8" key="2">
    <citation type="submission" date="2024-06" db="UniProtKB">
        <authorList>
            <consortium name="EnsemblMetazoa"/>
        </authorList>
    </citation>
    <scope>IDENTIFICATION</scope>
</reference>
<evidence type="ECO:0000256" key="3">
    <source>
        <dbReference type="ARBA" id="ARBA00023043"/>
    </source>
</evidence>
<dbReference type="AlphaFoldDB" id="A0AAN0JWQ9"/>
<reference evidence="9" key="1">
    <citation type="journal article" date="2010" name="Nature">
        <title>The Amphimedon queenslandica genome and the evolution of animal complexity.</title>
        <authorList>
            <person name="Srivastava M."/>
            <person name="Simakov O."/>
            <person name="Chapman J."/>
            <person name="Fahey B."/>
            <person name="Gauthier M.E."/>
            <person name="Mitros T."/>
            <person name="Richards G.S."/>
            <person name="Conaco C."/>
            <person name="Dacre M."/>
            <person name="Hellsten U."/>
            <person name="Larroux C."/>
            <person name="Putnam N.H."/>
            <person name="Stanke M."/>
            <person name="Adamska M."/>
            <person name="Darling A."/>
            <person name="Degnan S.M."/>
            <person name="Oakley T.H."/>
            <person name="Plachetzki D.C."/>
            <person name="Zhai Y."/>
            <person name="Adamski M."/>
            <person name="Calcino A."/>
            <person name="Cummins S.F."/>
            <person name="Goodstein D.M."/>
            <person name="Harris C."/>
            <person name="Jackson D.J."/>
            <person name="Leys S.P."/>
            <person name="Shu S."/>
            <person name="Woodcroft B.J."/>
            <person name="Vervoort M."/>
            <person name="Kosik K.S."/>
            <person name="Manning G."/>
            <person name="Degnan B.M."/>
            <person name="Rokhsar D.S."/>
        </authorList>
    </citation>
    <scope>NUCLEOTIDE SEQUENCE [LARGE SCALE GENOMIC DNA]</scope>
</reference>
<dbReference type="GO" id="GO:0022857">
    <property type="term" value="F:transmembrane transporter activity"/>
    <property type="evidence" value="ECO:0007669"/>
    <property type="project" value="TreeGrafter"/>
</dbReference>
<evidence type="ECO:0000256" key="5">
    <source>
        <dbReference type="ARBA" id="ARBA00023180"/>
    </source>
</evidence>
<dbReference type="Gene3D" id="1.20.5.1230">
    <property type="entry name" value="Apolipoprotein A-I"/>
    <property type="match status" value="1"/>
</dbReference>
<organism evidence="8 9">
    <name type="scientific">Amphimedon queenslandica</name>
    <name type="common">Sponge</name>
    <dbReference type="NCBI Taxonomy" id="400682"/>
    <lineage>
        <taxon>Eukaryota</taxon>
        <taxon>Metazoa</taxon>
        <taxon>Porifera</taxon>
        <taxon>Demospongiae</taxon>
        <taxon>Heteroscleromorpha</taxon>
        <taxon>Haplosclerida</taxon>
        <taxon>Niphatidae</taxon>
        <taxon>Amphimedon</taxon>
    </lineage>
</organism>
<evidence type="ECO:0000313" key="8">
    <source>
        <dbReference type="EnsemblMetazoa" id="XP_019861513.1"/>
    </source>
</evidence>
<dbReference type="GO" id="GO:0034220">
    <property type="term" value="P:monoatomic ion transmembrane transport"/>
    <property type="evidence" value="ECO:0007669"/>
    <property type="project" value="UniProtKB-KW"/>
</dbReference>